<dbReference type="HOGENOM" id="CLU_026157_2_1_12"/>
<dbReference type="Pfam" id="PF20250">
    <property type="entry name" value="FapA_N"/>
    <property type="match status" value="2"/>
</dbReference>
<evidence type="ECO:0000313" key="3">
    <source>
        <dbReference type="EMBL" id="AHC16368.1"/>
    </source>
</evidence>
<evidence type="ECO:0000313" key="4">
    <source>
        <dbReference type="Proteomes" id="UP000018680"/>
    </source>
</evidence>
<accession>V5WKU1</accession>
<dbReference type="eggNOG" id="COG1315">
    <property type="taxonomic scope" value="Bacteria"/>
</dbReference>
<dbReference type="KEGG" id="slr:L21SP2_3024"/>
<feature type="domain" description="Flagellar Assembly Protein A N-terminal region" evidence="2">
    <location>
        <begin position="8"/>
        <end position="90"/>
    </location>
</feature>
<name>V5WKU1_9SPIO</name>
<gene>
    <name evidence="3" type="ORF">L21SP2_3024</name>
</gene>
<keyword evidence="1" id="KW-0175">Coiled coil</keyword>
<dbReference type="Proteomes" id="UP000018680">
    <property type="component" value="Chromosome"/>
</dbReference>
<dbReference type="PANTHER" id="PTHR38032:SF1">
    <property type="entry name" value="RNA-BINDING PROTEIN KHPB N-TERMINAL DOMAIN-CONTAINING PROTEIN"/>
    <property type="match status" value="1"/>
</dbReference>
<proteinExistence type="predicted"/>
<evidence type="ECO:0000256" key="1">
    <source>
        <dbReference type="SAM" id="Coils"/>
    </source>
</evidence>
<dbReference type="InterPro" id="IPR005646">
    <property type="entry name" value="FapA"/>
</dbReference>
<reference evidence="3 4" key="1">
    <citation type="journal article" date="2015" name="Stand. Genomic Sci.">
        <title>Complete genome sequence and description of Salinispira pacifica gen. nov., sp. nov., a novel spirochaete isolated form a hypersaline microbial mat.</title>
        <authorList>
            <person name="Ben Hania W."/>
            <person name="Joseph M."/>
            <person name="Schumann P."/>
            <person name="Bunk B."/>
            <person name="Fiebig A."/>
            <person name="Sproer C."/>
            <person name="Klenk H.P."/>
            <person name="Fardeau M.L."/>
            <person name="Spring S."/>
        </authorList>
    </citation>
    <scope>NUCLEOTIDE SEQUENCE [LARGE SCALE GENOMIC DNA]</scope>
    <source>
        <strain evidence="3 4">L21-RPul-D2</strain>
    </source>
</reference>
<dbReference type="STRING" id="1307761.L21SP2_3024"/>
<protein>
    <recommendedName>
        <fullName evidence="2">Flagellar Assembly Protein A N-terminal region domain-containing protein</fullName>
    </recommendedName>
</protein>
<dbReference type="Pfam" id="PF03961">
    <property type="entry name" value="FapA"/>
    <property type="match status" value="1"/>
</dbReference>
<sequence>MVVDGQFSFSVSQDGLIAHGSFTPPAKGGRALNIEDIEKELQAEGIVHGVDWEQIRSSLYRSNHEHVRITGVVIARGTPPKDQIPATLLFSPVLRSQSRIFRQIDGSGEYHPPGDDEEIYEKDVHSIQGKVDHRETKSIEVIHENQLLAKPVPIRPGKEGHTVRGETLPFGEVGLKSLEPGLNTRVDDGGNVYAGVSGRLIWDKERFGVDTNIEISGDVGYATGNIRFPGNIILKGQVQDGFRIWVGGNLESKSTIDAFEIFCKGDISCAEGIIGRGKAVVRAKGKLSAKFIEHCTVDVFDDISIARAIVQSRVNCRGNITCEKGKIVGGSTTLSGLLRADELGNDAELRTVIHAGVDFVARRKLEYNRQRYQELELKEQKLRERAAHEPKGPVSGNIPHERIPDLIRRLAEEKASIQEEIAQALENTASMPDSAIEVQGRVHPGVIIRFANLELIIREDLQKKRFTVSEEGDRILTEDL</sequence>
<keyword evidence="4" id="KW-1185">Reference proteome</keyword>
<evidence type="ECO:0000259" key="2">
    <source>
        <dbReference type="Pfam" id="PF20250"/>
    </source>
</evidence>
<dbReference type="RefSeq" id="WP_024269265.1">
    <property type="nucleotide sequence ID" value="NC_023035.1"/>
</dbReference>
<dbReference type="EMBL" id="CP006939">
    <property type="protein sequence ID" value="AHC16368.1"/>
    <property type="molecule type" value="Genomic_DNA"/>
</dbReference>
<feature type="domain" description="Flagellar Assembly Protein A N-terminal region" evidence="2">
    <location>
        <begin position="127"/>
        <end position="202"/>
    </location>
</feature>
<feature type="coiled-coil region" evidence="1">
    <location>
        <begin position="365"/>
        <end position="428"/>
    </location>
</feature>
<dbReference type="InterPro" id="IPR046866">
    <property type="entry name" value="FapA_N"/>
</dbReference>
<dbReference type="InterPro" id="IPR046865">
    <property type="entry name" value="FapA_b_solenoid"/>
</dbReference>
<dbReference type="AlphaFoldDB" id="V5WKU1"/>
<dbReference type="PANTHER" id="PTHR38032">
    <property type="entry name" value="POLYMERASE-RELATED"/>
    <property type="match status" value="1"/>
</dbReference>
<organism evidence="3 4">
    <name type="scientific">Salinispira pacifica</name>
    <dbReference type="NCBI Taxonomy" id="1307761"/>
    <lineage>
        <taxon>Bacteria</taxon>
        <taxon>Pseudomonadati</taxon>
        <taxon>Spirochaetota</taxon>
        <taxon>Spirochaetia</taxon>
        <taxon>Spirochaetales</taxon>
        <taxon>Spirochaetaceae</taxon>
        <taxon>Salinispira</taxon>
    </lineage>
</organism>